<evidence type="ECO:0000313" key="2">
    <source>
        <dbReference type="Proteomes" id="UP000075243"/>
    </source>
</evidence>
<dbReference type="EMBL" id="CM003605">
    <property type="protein sequence ID" value="KYP69761.1"/>
    <property type="molecule type" value="Genomic_DNA"/>
</dbReference>
<evidence type="ECO:0000313" key="1">
    <source>
        <dbReference type="EMBL" id="KYP69761.1"/>
    </source>
</evidence>
<keyword evidence="2" id="KW-1185">Reference proteome</keyword>
<organism evidence="1 2">
    <name type="scientific">Cajanus cajan</name>
    <name type="common">Pigeon pea</name>
    <name type="synonym">Cajanus indicus</name>
    <dbReference type="NCBI Taxonomy" id="3821"/>
    <lineage>
        <taxon>Eukaryota</taxon>
        <taxon>Viridiplantae</taxon>
        <taxon>Streptophyta</taxon>
        <taxon>Embryophyta</taxon>
        <taxon>Tracheophyta</taxon>
        <taxon>Spermatophyta</taxon>
        <taxon>Magnoliopsida</taxon>
        <taxon>eudicotyledons</taxon>
        <taxon>Gunneridae</taxon>
        <taxon>Pentapetalae</taxon>
        <taxon>rosids</taxon>
        <taxon>fabids</taxon>
        <taxon>Fabales</taxon>
        <taxon>Fabaceae</taxon>
        <taxon>Papilionoideae</taxon>
        <taxon>50 kb inversion clade</taxon>
        <taxon>NPAAA clade</taxon>
        <taxon>indigoferoid/millettioid clade</taxon>
        <taxon>Phaseoleae</taxon>
        <taxon>Cajanus</taxon>
    </lineage>
</organism>
<accession>A0A151TRW8</accession>
<gene>
    <name evidence="1" type="ORF">KK1_008964</name>
</gene>
<name>A0A151TRW8_CAJCA</name>
<proteinExistence type="predicted"/>
<sequence>MVMSWLLNTMNEIGEKFMYNGTAKVIRDAAKEPYSNIDNTFAIFEIKSFYFMISGESIVVEYFNFQHQYLTLAAA</sequence>
<dbReference type="Gramene" id="C.cajan_08709.t">
    <property type="protein sequence ID" value="C.cajan_08709.t"/>
    <property type="gene ID" value="C.cajan_08709"/>
</dbReference>
<dbReference type="AlphaFoldDB" id="A0A151TRW8"/>
<dbReference type="Proteomes" id="UP000075243">
    <property type="component" value="Chromosome 3"/>
</dbReference>
<reference evidence="1 2" key="1">
    <citation type="journal article" date="2012" name="Nat. Biotechnol.">
        <title>Draft genome sequence of pigeonpea (Cajanus cajan), an orphan legume crop of resource-poor farmers.</title>
        <authorList>
            <person name="Varshney R.K."/>
            <person name="Chen W."/>
            <person name="Li Y."/>
            <person name="Bharti A.K."/>
            <person name="Saxena R.K."/>
            <person name="Schlueter J.A."/>
            <person name="Donoghue M.T."/>
            <person name="Azam S."/>
            <person name="Fan G."/>
            <person name="Whaley A.M."/>
            <person name="Farmer A.D."/>
            <person name="Sheridan J."/>
            <person name="Iwata A."/>
            <person name="Tuteja R."/>
            <person name="Penmetsa R.V."/>
            <person name="Wu W."/>
            <person name="Upadhyaya H.D."/>
            <person name="Yang S.P."/>
            <person name="Shah T."/>
            <person name="Saxena K.B."/>
            <person name="Michael T."/>
            <person name="McCombie W.R."/>
            <person name="Yang B."/>
            <person name="Zhang G."/>
            <person name="Yang H."/>
            <person name="Wang J."/>
            <person name="Spillane C."/>
            <person name="Cook D.R."/>
            <person name="May G.D."/>
            <person name="Xu X."/>
            <person name="Jackson S.A."/>
        </authorList>
    </citation>
    <scope>NUCLEOTIDE SEQUENCE [LARGE SCALE GENOMIC DNA]</scope>
    <source>
        <strain evidence="2">cv. Asha</strain>
    </source>
</reference>
<protein>
    <submittedName>
        <fullName evidence="1">Uncharacterized protein</fullName>
    </submittedName>
</protein>